<evidence type="ECO:0000256" key="3">
    <source>
        <dbReference type="ARBA" id="ARBA00023157"/>
    </source>
</evidence>
<reference evidence="7 8" key="1">
    <citation type="journal article" date="2005" name="Science">
        <title>Genome of the host-cell transforming parasite Theileria annulata compared with T. parva.</title>
        <authorList>
            <person name="Pain A."/>
            <person name="Renauld H."/>
            <person name="Berriman M."/>
            <person name="Murphy L."/>
            <person name="Yeats C.A."/>
            <person name="Weir W."/>
            <person name="Kerhornou A."/>
            <person name="Aslett M."/>
            <person name="Bishop R."/>
            <person name="Bouchier C."/>
            <person name="Cochet M."/>
            <person name="Coulson R.M.R."/>
            <person name="Cronin A."/>
            <person name="de Villiers E.P."/>
            <person name="Fraser A."/>
            <person name="Fosker N."/>
            <person name="Gardner M."/>
            <person name="Goble A."/>
            <person name="Griffiths-Jones S."/>
            <person name="Harris D.E."/>
            <person name="Katzer F."/>
            <person name="Larke N."/>
            <person name="Lord A."/>
            <person name="Maser P."/>
            <person name="McKellar S."/>
            <person name="Mooney P."/>
            <person name="Morton F."/>
            <person name="Nene V."/>
            <person name="O'Neil S."/>
            <person name="Price C."/>
            <person name="Quail M.A."/>
            <person name="Rabbinowitsch E."/>
            <person name="Rawlings N.D."/>
            <person name="Rutter S."/>
            <person name="Saunders D."/>
            <person name="Seeger K."/>
            <person name="Shah T."/>
            <person name="Squares R."/>
            <person name="Squares S."/>
            <person name="Tivey A."/>
            <person name="Walker A.R."/>
            <person name="Woodward J."/>
            <person name="Dobbelaere D.A.E."/>
            <person name="Langsley G."/>
            <person name="Rajandream M.A."/>
            <person name="McKeever D."/>
            <person name="Shiels B."/>
            <person name="Tait A."/>
            <person name="Barrell B.G."/>
            <person name="Hall N."/>
        </authorList>
    </citation>
    <scope>NUCLEOTIDE SEQUENCE [LARGE SCALE GENOMIC DNA]</scope>
    <source>
        <strain evidence="8">Ankara</strain>
    </source>
</reference>
<keyword evidence="4" id="KW-0676">Redox-active center</keyword>
<dbReference type="PANTHER" id="PTHR45694">
    <property type="entry name" value="GLUTAREDOXIN 2"/>
    <property type="match status" value="1"/>
</dbReference>
<evidence type="ECO:0000256" key="2">
    <source>
        <dbReference type="ARBA" id="ARBA00022982"/>
    </source>
</evidence>
<keyword evidence="2" id="KW-0249">Electron transport</keyword>
<evidence type="ECO:0000256" key="5">
    <source>
        <dbReference type="SAM" id="SignalP"/>
    </source>
</evidence>
<dbReference type="GeneID" id="3863547"/>
<dbReference type="InterPro" id="IPR036249">
    <property type="entry name" value="Thioredoxin-like_sf"/>
</dbReference>
<dbReference type="PROSITE" id="PS00195">
    <property type="entry name" value="GLUTAREDOXIN_1"/>
    <property type="match status" value="1"/>
</dbReference>
<dbReference type="GO" id="GO:0005737">
    <property type="term" value="C:cytoplasm"/>
    <property type="evidence" value="ECO:0007669"/>
    <property type="project" value="TreeGrafter"/>
</dbReference>
<name>Q4UGQ5_THEAN</name>
<keyword evidence="1" id="KW-0813">Transport</keyword>
<evidence type="ECO:0000313" key="8">
    <source>
        <dbReference type="Proteomes" id="UP000001950"/>
    </source>
</evidence>
<feature type="signal peptide" evidence="5">
    <location>
        <begin position="1"/>
        <end position="24"/>
    </location>
</feature>
<protein>
    <submittedName>
        <fullName evidence="7">Glutaredoxin, putative</fullName>
    </submittedName>
</protein>
<dbReference type="CDD" id="cd03419">
    <property type="entry name" value="GRX_GRXh_1_2_like"/>
    <property type="match status" value="1"/>
</dbReference>
<dbReference type="RefSeq" id="XP_954411.1">
    <property type="nucleotide sequence ID" value="XM_949318.1"/>
</dbReference>
<dbReference type="VEuPathDB" id="PiroplasmaDB:TA21260"/>
<dbReference type="PANTHER" id="PTHR45694:SF18">
    <property type="entry name" value="GLUTAREDOXIN-1-RELATED"/>
    <property type="match status" value="1"/>
</dbReference>
<accession>Q4UGQ5</accession>
<keyword evidence="8" id="KW-1185">Reference proteome</keyword>
<evidence type="ECO:0000256" key="4">
    <source>
        <dbReference type="ARBA" id="ARBA00023284"/>
    </source>
</evidence>
<organism evidence="7 8">
    <name type="scientific">Theileria annulata</name>
    <dbReference type="NCBI Taxonomy" id="5874"/>
    <lineage>
        <taxon>Eukaryota</taxon>
        <taxon>Sar</taxon>
        <taxon>Alveolata</taxon>
        <taxon>Apicomplexa</taxon>
        <taxon>Aconoidasida</taxon>
        <taxon>Piroplasmida</taxon>
        <taxon>Theileriidae</taxon>
        <taxon>Theileria</taxon>
    </lineage>
</organism>
<dbReference type="NCBIfam" id="TIGR02180">
    <property type="entry name" value="GRX_euk"/>
    <property type="match status" value="1"/>
</dbReference>
<dbReference type="eggNOG" id="KOG1752">
    <property type="taxonomic scope" value="Eukaryota"/>
</dbReference>
<dbReference type="InterPro" id="IPR002109">
    <property type="entry name" value="Glutaredoxin"/>
</dbReference>
<sequence length="151" mass="17678">MASLSYLFYLTSLFFLGILQPSHSRLSYNFFYDFWSKYSFTLPFKMTEKTPKDWVDGLVRKHKVVVFSKSYCPYCTRAKDALKKLNLEDLHVEELDSNSKMDEVQDYLNKLTGARSVPRVFVNGQFYGDSTKTVSDVESGKFMEYYKKSDL</sequence>
<dbReference type="Pfam" id="PF00462">
    <property type="entry name" value="Glutaredoxin"/>
    <property type="match status" value="1"/>
</dbReference>
<dbReference type="SUPFAM" id="SSF52833">
    <property type="entry name" value="Thioredoxin-like"/>
    <property type="match status" value="1"/>
</dbReference>
<dbReference type="InterPro" id="IPR011899">
    <property type="entry name" value="Glutaredoxin_euk/vir"/>
</dbReference>
<gene>
    <name evidence="7" type="ORF">TA21260</name>
</gene>
<dbReference type="InParanoid" id="Q4UGQ5"/>
<evidence type="ECO:0000259" key="6">
    <source>
        <dbReference type="Pfam" id="PF00462"/>
    </source>
</evidence>
<dbReference type="InterPro" id="IPR014025">
    <property type="entry name" value="Glutaredoxin_subgr"/>
</dbReference>
<keyword evidence="3" id="KW-1015">Disulfide bond</keyword>
<feature type="domain" description="Glutaredoxin" evidence="6">
    <location>
        <begin position="64"/>
        <end position="126"/>
    </location>
</feature>
<dbReference type="KEGG" id="tan:TA21260"/>
<dbReference type="PROSITE" id="PS51354">
    <property type="entry name" value="GLUTAREDOXIN_2"/>
    <property type="match status" value="1"/>
</dbReference>
<dbReference type="GO" id="GO:0034599">
    <property type="term" value="P:cellular response to oxidative stress"/>
    <property type="evidence" value="ECO:0007669"/>
    <property type="project" value="TreeGrafter"/>
</dbReference>
<dbReference type="Gene3D" id="3.40.30.10">
    <property type="entry name" value="Glutaredoxin"/>
    <property type="match status" value="1"/>
</dbReference>
<dbReference type="PRINTS" id="PR00160">
    <property type="entry name" value="GLUTAREDOXIN"/>
</dbReference>
<dbReference type="OrthoDB" id="44061at2759"/>
<dbReference type="STRING" id="5874.Q4UGQ5"/>
<dbReference type="OMA" id="ESGKFME"/>
<keyword evidence="5" id="KW-0732">Signal</keyword>
<feature type="chain" id="PRO_5004245103" evidence="5">
    <location>
        <begin position="25"/>
        <end position="151"/>
    </location>
</feature>
<dbReference type="InterPro" id="IPR011767">
    <property type="entry name" value="GLR_AS"/>
</dbReference>
<dbReference type="FunCoup" id="Q4UGQ5">
    <property type="interactions" value="70"/>
</dbReference>
<dbReference type="AlphaFoldDB" id="Q4UGQ5"/>
<evidence type="ECO:0000256" key="1">
    <source>
        <dbReference type="ARBA" id="ARBA00022448"/>
    </source>
</evidence>
<proteinExistence type="predicted"/>
<evidence type="ECO:0000313" key="7">
    <source>
        <dbReference type="EMBL" id="CAI73734.1"/>
    </source>
</evidence>
<dbReference type="GO" id="GO:0015038">
    <property type="term" value="F:glutathione disulfide oxidoreductase activity"/>
    <property type="evidence" value="ECO:0007669"/>
    <property type="project" value="TreeGrafter"/>
</dbReference>
<dbReference type="EMBL" id="CR940347">
    <property type="protein sequence ID" value="CAI73734.1"/>
    <property type="molecule type" value="Genomic_DNA"/>
</dbReference>
<dbReference type="Proteomes" id="UP000001950">
    <property type="component" value="Chromosome 1"/>
</dbReference>